<organism evidence="11 12">
    <name type="scientific">Thalassorhabdus alkalitolerans</name>
    <dbReference type="NCBI Taxonomy" id="2282697"/>
    <lineage>
        <taxon>Bacteria</taxon>
        <taxon>Bacillati</taxon>
        <taxon>Bacillota</taxon>
        <taxon>Bacilli</taxon>
        <taxon>Bacillales</taxon>
        <taxon>Bacillaceae</taxon>
        <taxon>Thalassorhabdus</taxon>
    </lineage>
</organism>
<keyword evidence="12" id="KW-1185">Reference proteome</keyword>
<evidence type="ECO:0000259" key="10">
    <source>
        <dbReference type="Pfam" id="PF02224"/>
    </source>
</evidence>
<evidence type="ECO:0000313" key="11">
    <source>
        <dbReference type="EMBL" id="MFC5714200.1"/>
    </source>
</evidence>
<dbReference type="Pfam" id="PF02224">
    <property type="entry name" value="Cytidylate_kin"/>
    <property type="match status" value="1"/>
</dbReference>
<dbReference type="SUPFAM" id="SSF52540">
    <property type="entry name" value="P-loop containing nucleoside triphosphate hydrolases"/>
    <property type="match status" value="1"/>
</dbReference>
<keyword evidence="2 9" id="KW-0963">Cytoplasm</keyword>
<dbReference type="Gene3D" id="3.40.50.300">
    <property type="entry name" value="P-loop containing nucleotide triphosphate hydrolases"/>
    <property type="match status" value="1"/>
</dbReference>
<evidence type="ECO:0000256" key="6">
    <source>
        <dbReference type="ARBA" id="ARBA00022840"/>
    </source>
</evidence>
<proteinExistence type="inferred from homology"/>
<reference evidence="12" key="1">
    <citation type="journal article" date="2019" name="Int. J. Syst. Evol. Microbiol.">
        <title>The Global Catalogue of Microorganisms (GCM) 10K type strain sequencing project: providing services to taxonomists for standard genome sequencing and annotation.</title>
        <authorList>
            <consortium name="The Broad Institute Genomics Platform"/>
            <consortium name="The Broad Institute Genome Sequencing Center for Infectious Disease"/>
            <person name="Wu L."/>
            <person name="Ma J."/>
        </authorList>
    </citation>
    <scope>NUCLEOTIDE SEQUENCE [LARGE SCALE GENOMIC DNA]</scope>
    <source>
        <strain evidence="12">CECT 7184</strain>
    </source>
</reference>
<dbReference type="HAMAP" id="MF_00238">
    <property type="entry name" value="Cytidyl_kinase_type1"/>
    <property type="match status" value="1"/>
</dbReference>
<gene>
    <name evidence="9 11" type="primary">cmk</name>
    <name evidence="11" type="ORF">ACFPU1_15730</name>
</gene>
<sequence>MMKLINIAIDGPAGAGKSTVAKKVASALSYLYIDTGAMYRAITWKALQEKADLNNGEQLGQLLESTKIRLVPDEKGTEVFVDDEEVSAAIRQNEVTRNVSIVAAHEKVREQMVEAQRELASRKGAVLDGRDIGTAVLPDAEVKVFLTASVEERAKRRYEEEIQKGMDSKLDAVIEEIRRRDQLDSTRLISPLTKAEDAEEIDTTQLSIEKVVQQICRLVEERVRAT</sequence>
<keyword evidence="3 9" id="KW-0808">Transferase</keyword>
<evidence type="ECO:0000313" key="12">
    <source>
        <dbReference type="Proteomes" id="UP001596142"/>
    </source>
</evidence>
<evidence type="ECO:0000256" key="8">
    <source>
        <dbReference type="ARBA" id="ARBA00048478"/>
    </source>
</evidence>
<feature type="domain" description="Cytidylate kinase" evidence="10">
    <location>
        <begin position="7"/>
        <end position="220"/>
    </location>
</feature>
<dbReference type="InterPro" id="IPR003136">
    <property type="entry name" value="Cytidylate_kin"/>
</dbReference>
<name>A0ABW0YS46_9BACI</name>
<evidence type="ECO:0000256" key="3">
    <source>
        <dbReference type="ARBA" id="ARBA00022679"/>
    </source>
</evidence>
<dbReference type="RefSeq" id="WP_385943044.1">
    <property type="nucleotide sequence ID" value="NZ_JBHSOZ010000010.1"/>
</dbReference>
<dbReference type="NCBIfam" id="TIGR00017">
    <property type="entry name" value="cmk"/>
    <property type="match status" value="1"/>
</dbReference>
<dbReference type="GO" id="GO:0016301">
    <property type="term" value="F:kinase activity"/>
    <property type="evidence" value="ECO:0007669"/>
    <property type="project" value="UniProtKB-KW"/>
</dbReference>
<protein>
    <recommendedName>
        <fullName evidence="9">Cytidylate kinase</fullName>
        <shortName evidence="9">CK</shortName>
        <ecNumber evidence="9">2.7.4.25</ecNumber>
    </recommendedName>
    <alternativeName>
        <fullName evidence="9">Cytidine monophosphate kinase</fullName>
        <shortName evidence="9">CMP kinase</shortName>
    </alternativeName>
</protein>
<dbReference type="PANTHER" id="PTHR21299:SF2">
    <property type="entry name" value="CYTIDYLATE KINASE"/>
    <property type="match status" value="1"/>
</dbReference>
<comment type="caution">
    <text evidence="11">The sequence shown here is derived from an EMBL/GenBank/DDBJ whole genome shotgun (WGS) entry which is preliminary data.</text>
</comment>
<comment type="catalytic activity">
    <reaction evidence="7 9">
        <text>dCMP + ATP = dCDP + ADP</text>
        <dbReference type="Rhea" id="RHEA:25094"/>
        <dbReference type="ChEBI" id="CHEBI:30616"/>
        <dbReference type="ChEBI" id="CHEBI:57566"/>
        <dbReference type="ChEBI" id="CHEBI:58593"/>
        <dbReference type="ChEBI" id="CHEBI:456216"/>
        <dbReference type="EC" id="2.7.4.25"/>
    </reaction>
</comment>
<evidence type="ECO:0000256" key="7">
    <source>
        <dbReference type="ARBA" id="ARBA00047615"/>
    </source>
</evidence>
<evidence type="ECO:0000256" key="2">
    <source>
        <dbReference type="ARBA" id="ARBA00022490"/>
    </source>
</evidence>
<evidence type="ECO:0000256" key="9">
    <source>
        <dbReference type="HAMAP-Rule" id="MF_00238"/>
    </source>
</evidence>
<comment type="catalytic activity">
    <reaction evidence="8 9">
        <text>CMP + ATP = CDP + ADP</text>
        <dbReference type="Rhea" id="RHEA:11600"/>
        <dbReference type="ChEBI" id="CHEBI:30616"/>
        <dbReference type="ChEBI" id="CHEBI:58069"/>
        <dbReference type="ChEBI" id="CHEBI:60377"/>
        <dbReference type="ChEBI" id="CHEBI:456216"/>
        <dbReference type="EC" id="2.7.4.25"/>
    </reaction>
</comment>
<evidence type="ECO:0000256" key="4">
    <source>
        <dbReference type="ARBA" id="ARBA00022741"/>
    </source>
</evidence>
<dbReference type="EC" id="2.7.4.25" evidence="9"/>
<accession>A0ABW0YS46</accession>
<dbReference type="EMBL" id="JBHSOZ010000010">
    <property type="protein sequence ID" value="MFC5714200.1"/>
    <property type="molecule type" value="Genomic_DNA"/>
</dbReference>
<dbReference type="CDD" id="cd02020">
    <property type="entry name" value="CMPK"/>
    <property type="match status" value="1"/>
</dbReference>
<keyword evidence="6 9" id="KW-0067">ATP-binding</keyword>
<dbReference type="Proteomes" id="UP001596142">
    <property type="component" value="Unassembled WGS sequence"/>
</dbReference>
<dbReference type="InterPro" id="IPR027417">
    <property type="entry name" value="P-loop_NTPase"/>
</dbReference>
<keyword evidence="4 9" id="KW-0547">Nucleotide-binding</keyword>
<comment type="subcellular location">
    <subcellularLocation>
        <location evidence="9">Cytoplasm</location>
    </subcellularLocation>
</comment>
<keyword evidence="5 9" id="KW-0418">Kinase</keyword>
<dbReference type="InterPro" id="IPR011994">
    <property type="entry name" value="Cytidylate_kinase_dom"/>
</dbReference>
<evidence type="ECO:0000256" key="1">
    <source>
        <dbReference type="ARBA" id="ARBA00009427"/>
    </source>
</evidence>
<dbReference type="PANTHER" id="PTHR21299">
    <property type="entry name" value="CYTIDYLATE KINASE/PANTOATE-BETA-ALANINE LIGASE"/>
    <property type="match status" value="1"/>
</dbReference>
<feature type="binding site" evidence="9">
    <location>
        <begin position="11"/>
        <end position="19"/>
    </location>
    <ligand>
        <name>ATP</name>
        <dbReference type="ChEBI" id="CHEBI:30616"/>
    </ligand>
</feature>
<comment type="similarity">
    <text evidence="1 9">Belongs to the cytidylate kinase family. Type 1 subfamily.</text>
</comment>
<evidence type="ECO:0000256" key="5">
    <source>
        <dbReference type="ARBA" id="ARBA00022777"/>
    </source>
</evidence>